<protein>
    <submittedName>
        <fullName evidence="1">Uncharacterized protein</fullName>
    </submittedName>
</protein>
<reference evidence="1 2" key="1">
    <citation type="journal article" date="2024" name="Plant Biotechnol. J.">
        <title>Genome and CRISPR/Cas9 system of a widespread forest tree (Populus alba) in the world.</title>
        <authorList>
            <person name="Liu Y.J."/>
            <person name="Jiang P.F."/>
            <person name="Han X.M."/>
            <person name="Li X.Y."/>
            <person name="Wang H.M."/>
            <person name="Wang Y.J."/>
            <person name="Wang X.X."/>
            <person name="Zeng Q.Y."/>
        </authorList>
    </citation>
    <scope>NUCLEOTIDE SEQUENCE [LARGE SCALE GENOMIC DNA]</scope>
    <source>
        <strain evidence="2">cv. PAL-ZL1</strain>
    </source>
</reference>
<evidence type="ECO:0000313" key="2">
    <source>
        <dbReference type="Proteomes" id="UP000309997"/>
    </source>
</evidence>
<dbReference type="EMBL" id="RCHU02000005">
    <property type="protein sequence ID" value="KAL3592221.1"/>
    <property type="molecule type" value="Genomic_DNA"/>
</dbReference>
<sequence>MEFSVMLEHVQAHVAPTDVDPGAGLQWLLKILRSSPRVKRTGALLERVFMPCDMYSRYTRHKGGQASVRAYVQFSEHNGNNDTPPVSGCAGCVDQSPLCMAPQGLGGDCSHELRSMLKSVTGVQVMNLHWDNFTVSNLMSQ</sequence>
<accession>A0ACC4CBQ2</accession>
<keyword evidence="2" id="KW-1185">Reference proteome</keyword>
<gene>
    <name evidence="1" type="ORF">D5086_010861</name>
</gene>
<name>A0ACC4CBQ2_POPAL</name>
<evidence type="ECO:0000313" key="1">
    <source>
        <dbReference type="EMBL" id="KAL3592221.1"/>
    </source>
</evidence>
<dbReference type="Proteomes" id="UP000309997">
    <property type="component" value="Unassembled WGS sequence"/>
</dbReference>
<proteinExistence type="predicted"/>
<comment type="caution">
    <text evidence="1">The sequence shown here is derived from an EMBL/GenBank/DDBJ whole genome shotgun (WGS) entry which is preliminary data.</text>
</comment>
<organism evidence="1 2">
    <name type="scientific">Populus alba</name>
    <name type="common">White poplar</name>
    <dbReference type="NCBI Taxonomy" id="43335"/>
    <lineage>
        <taxon>Eukaryota</taxon>
        <taxon>Viridiplantae</taxon>
        <taxon>Streptophyta</taxon>
        <taxon>Embryophyta</taxon>
        <taxon>Tracheophyta</taxon>
        <taxon>Spermatophyta</taxon>
        <taxon>Magnoliopsida</taxon>
        <taxon>eudicotyledons</taxon>
        <taxon>Gunneridae</taxon>
        <taxon>Pentapetalae</taxon>
        <taxon>rosids</taxon>
        <taxon>fabids</taxon>
        <taxon>Malpighiales</taxon>
        <taxon>Salicaceae</taxon>
        <taxon>Saliceae</taxon>
        <taxon>Populus</taxon>
    </lineage>
</organism>